<keyword evidence="3 7" id="KW-0238">DNA-binding</keyword>
<feature type="domain" description="HTH lysR-type" evidence="6">
    <location>
        <begin position="3"/>
        <end position="59"/>
    </location>
</feature>
<dbReference type="InterPro" id="IPR050176">
    <property type="entry name" value="LTTR"/>
</dbReference>
<accession>A0ABW0FGF8</accession>
<dbReference type="PANTHER" id="PTHR30579:SF2">
    <property type="entry name" value="HTH-TYPE TRANSCRIPTIONAL REGULATOR ARGP"/>
    <property type="match status" value="1"/>
</dbReference>
<dbReference type="GO" id="GO:0003677">
    <property type="term" value="F:DNA binding"/>
    <property type="evidence" value="ECO:0007669"/>
    <property type="project" value="UniProtKB-KW"/>
</dbReference>
<dbReference type="PROSITE" id="PS50931">
    <property type="entry name" value="HTH_LYSR"/>
    <property type="match status" value="1"/>
</dbReference>
<feature type="region of interest" description="Disordered" evidence="5">
    <location>
        <begin position="294"/>
        <end position="334"/>
    </location>
</feature>
<keyword evidence="2" id="KW-0805">Transcription regulation</keyword>
<evidence type="ECO:0000256" key="1">
    <source>
        <dbReference type="ARBA" id="ARBA00009437"/>
    </source>
</evidence>
<evidence type="ECO:0000256" key="5">
    <source>
        <dbReference type="SAM" id="MobiDB-lite"/>
    </source>
</evidence>
<name>A0ABW0FGF8_9MICO</name>
<feature type="compositionally biased region" description="Basic and acidic residues" evidence="5">
    <location>
        <begin position="294"/>
        <end position="323"/>
    </location>
</feature>
<dbReference type="InterPro" id="IPR036390">
    <property type="entry name" value="WH_DNA-bd_sf"/>
</dbReference>
<dbReference type="PANTHER" id="PTHR30579">
    <property type="entry name" value="TRANSCRIPTIONAL REGULATOR"/>
    <property type="match status" value="1"/>
</dbReference>
<dbReference type="GeneID" id="303298704"/>
<dbReference type="SUPFAM" id="SSF46785">
    <property type="entry name" value="Winged helix' DNA-binding domain"/>
    <property type="match status" value="1"/>
</dbReference>
<gene>
    <name evidence="7" type="ORF">ACFPK8_06465</name>
</gene>
<evidence type="ECO:0000256" key="2">
    <source>
        <dbReference type="ARBA" id="ARBA00023015"/>
    </source>
</evidence>
<dbReference type="Pfam" id="PF00126">
    <property type="entry name" value="HTH_1"/>
    <property type="match status" value="1"/>
</dbReference>
<dbReference type="Pfam" id="PF03466">
    <property type="entry name" value="LysR_substrate"/>
    <property type="match status" value="1"/>
</dbReference>
<dbReference type="InterPro" id="IPR005119">
    <property type="entry name" value="LysR_subst-bd"/>
</dbReference>
<keyword evidence="4" id="KW-0804">Transcription</keyword>
<keyword evidence="8" id="KW-1185">Reference proteome</keyword>
<evidence type="ECO:0000313" key="8">
    <source>
        <dbReference type="Proteomes" id="UP001595937"/>
    </source>
</evidence>
<sequence length="334" mass="36161">MPIDPALAETLRVVAEEGTLDAAARRLVMTPSAVSQRLKLLEQQLGQRLLVRARPVRLTEPGRVVVRFARSHALIEQEARAELGLEAQGEHPRIGIAVNSDSLATWFMPALARFGLHHDAQLELQREDQDETARLLTTGAAMAAVTSAASAPPGFRAVPLGSLVYVAVASPAWHRRWAGPDAQPGPPGPEVLARSPRIDYDAHDDLQATWLRGQGVTPASAPRHLVPSTHELATAVEAGLGWAMLFTRQAELLLGCGALIPLGGDPVATPLFWQVARTPSPLLEALTEAVLTTAHRELEQDDDGDRRAPDKVEQRMSREEPRPADTLSPGRRHS</sequence>
<dbReference type="Proteomes" id="UP001595937">
    <property type="component" value="Unassembled WGS sequence"/>
</dbReference>
<dbReference type="EMBL" id="JBHSLN010000019">
    <property type="protein sequence ID" value="MFC5297149.1"/>
    <property type="molecule type" value="Genomic_DNA"/>
</dbReference>
<comment type="caution">
    <text evidence="7">The sequence shown here is derived from an EMBL/GenBank/DDBJ whole genome shotgun (WGS) entry which is preliminary data.</text>
</comment>
<dbReference type="RefSeq" id="WP_343925799.1">
    <property type="nucleotide sequence ID" value="NZ_BAAAIR010000047.1"/>
</dbReference>
<organism evidence="7 8">
    <name type="scientific">Brachybacterium tyrofermentans</name>
    <dbReference type="NCBI Taxonomy" id="47848"/>
    <lineage>
        <taxon>Bacteria</taxon>
        <taxon>Bacillati</taxon>
        <taxon>Actinomycetota</taxon>
        <taxon>Actinomycetes</taxon>
        <taxon>Micrococcales</taxon>
        <taxon>Dermabacteraceae</taxon>
        <taxon>Brachybacterium</taxon>
    </lineage>
</organism>
<dbReference type="Gene3D" id="3.40.190.290">
    <property type="match status" value="1"/>
</dbReference>
<dbReference type="InterPro" id="IPR000847">
    <property type="entry name" value="LysR_HTH_N"/>
</dbReference>
<evidence type="ECO:0000313" key="7">
    <source>
        <dbReference type="EMBL" id="MFC5297149.1"/>
    </source>
</evidence>
<protein>
    <submittedName>
        <fullName evidence="7">ArgP/LysG family DNA-binding transcriptional regulator</fullName>
    </submittedName>
</protein>
<evidence type="ECO:0000256" key="3">
    <source>
        <dbReference type="ARBA" id="ARBA00023125"/>
    </source>
</evidence>
<reference evidence="8" key="1">
    <citation type="journal article" date="2019" name="Int. J. Syst. Evol. Microbiol.">
        <title>The Global Catalogue of Microorganisms (GCM) 10K type strain sequencing project: providing services to taxonomists for standard genome sequencing and annotation.</title>
        <authorList>
            <consortium name="The Broad Institute Genomics Platform"/>
            <consortium name="The Broad Institute Genome Sequencing Center for Infectious Disease"/>
            <person name="Wu L."/>
            <person name="Ma J."/>
        </authorList>
    </citation>
    <scope>NUCLEOTIDE SEQUENCE [LARGE SCALE GENOMIC DNA]</scope>
    <source>
        <strain evidence="8">CGMCC 1.16455</strain>
    </source>
</reference>
<dbReference type="InterPro" id="IPR036388">
    <property type="entry name" value="WH-like_DNA-bd_sf"/>
</dbReference>
<dbReference type="Gene3D" id="1.10.10.10">
    <property type="entry name" value="Winged helix-like DNA-binding domain superfamily/Winged helix DNA-binding domain"/>
    <property type="match status" value="1"/>
</dbReference>
<dbReference type="NCBIfam" id="NF002964">
    <property type="entry name" value="PRK03635.1"/>
    <property type="match status" value="1"/>
</dbReference>
<evidence type="ECO:0000256" key="4">
    <source>
        <dbReference type="ARBA" id="ARBA00023163"/>
    </source>
</evidence>
<dbReference type="SUPFAM" id="SSF53850">
    <property type="entry name" value="Periplasmic binding protein-like II"/>
    <property type="match status" value="1"/>
</dbReference>
<evidence type="ECO:0000259" key="6">
    <source>
        <dbReference type="PROSITE" id="PS50931"/>
    </source>
</evidence>
<proteinExistence type="inferred from homology"/>
<comment type="similarity">
    <text evidence="1">Belongs to the LysR transcriptional regulatory family.</text>
</comment>